<dbReference type="InterPro" id="IPR050082">
    <property type="entry name" value="RNA_methyltr_RlmE"/>
</dbReference>
<feature type="binding site" evidence="5">
    <location>
        <position position="75"/>
    </location>
    <ligand>
        <name>S-adenosyl-L-methionine</name>
        <dbReference type="ChEBI" id="CHEBI:59789"/>
    </ligand>
</feature>
<dbReference type="InterPro" id="IPR015507">
    <property type="entry name" value="rRNA-MeTfrase_E"/>
</dbReference>
<dbReference type="PANTHER" id="PTHR10920">
    <property type="entry name" value="RIBOSOMAL RNA METHYLTRANSFERASE"/>
    <property type="match status" value="1"/>
</dbReference>
<evidence type="ECO:0000259" key="7">
    <source>
        <dbReference type="Pfam" id="PF01728"/>
    </source>
</evidence>
<proteinExistence type="inferred from homology"/>
<keyword evidence="3 5" id="KW-0808">Transferase</keyword>
<dbReference type="PANTHER" id="PTHR10920:SF13">
    <property type="entry name" value="PRE-RRNA 2'-O-RIBOSE RNA METHYLTRANSFERASE FTSJ3"/>
    <property type="match status" value="1"/>
</dbReference>
<feature type="binding site" evidence="5">
    <location>
        <position position="115"/>
    </location>
    <ligand>
        <name>S-adenosyl-L-methionine</name>
        <dbReference type="ChEBI" id="CHEBI:59789"/>
    </ligand>
</feature>
<name>A0A8J7YT44_9ARCH</name>
<keyword evidence="5" id="KW-0963">Cytoplasm</keyword>
<comment type="catalytic activity">
    <reaction evidence="5">
        <text>uridine(2552) in 23S rRNA + S-adenosyl-L-methionine = 2'-O-methyluridine(2552) in 23S rRNA + S-adenosyl-L-homocysteine + H(+)</text>
        <dbReference type="Rhea" id="RHEA:42720"/>
        <dbReference type="Rhea" id="RHEA-COMP:10202"/>
        <dbReference type="Rhea" id="RHEA-COMP:10203"/>
        <dbReference type="ChEBI" id="CHEBI:15378"/>
        <dbReference type="ChEBI" id="CHEBI:57856"/>
        <dbReference type="ChEBI" id="CHEBI:59789"/>
        <dbReference type="ChEBI" id="CHEBI:65315"/>
        <dbReference type="ChEBI" id="CHEBI:74478"/>
        <dbReference type="EC" id="2.1.1.166"/>
    </reaction>
</comment>
<dbReference type="InterPro" id="IPR029063">
    <property type="entry name" value="SAM-dependent_MTases_sf"/>
</dbReference>
<organism evidence="8 9">
    <name type="scientific">Candidatus Sysuiplasma superficiale</name>
    <dbReference type="NCBI Taxonomy" id="2823368"/>
    <lineage>
        <taxon>Archaea</taxon>
        <taxon>Methanobacteriati</taxon>
        <taxon>Thermoplasmatota</taxon>
        <taxon>Thermoplasmata</taxon>
        <taxon>Candidatus Sysuiplasmatales</taxon>
        <taxon>Candidatus Sysuiplasmataceae</taxon>
        <taxon>Candidatus Sysuiplasma</taxon>
    </lineage>
</organism>
<keyword evidence="2 5" id="KW-0489">Methyltransferase</keyword>
<feature type="binding site" evidence="5">
    <location>
        <position position="91"/>
    </location>
    <ligand>
        <name>S-adenosyl-L-methionine</name>
        <dbReference type="ChEBI" id="CHEBI:59789"/>
    </ligand>
</feature>
<dbReference type="GO" id="GO:0005737">
    <property type="term" value="C:cytoplasm"/>
    <property type="evidence" value="ECO:0007669"/>
    <property type="project" value="UniProtKB-SubCell"/>
</dbReference>
<feature type="binding site" evidence="5">
    <location>
        <position position="55"/>
    </location>
    <ligand>
        <name>S-adenosyl-L-methionine</name>
        <dbReference type="ChEBI" id="CHEBI:59789"/>
    </ligand>
</feature>
<evidence type="ECO:0000256" key="6">
    <source>
        <dbReference type="PIRSR" id="PIRSR005461-1"/>
    </source>
</evidence>
<comment type="function">
    <text evidence="5">Specifically methylates the uridine in position 2552 of 23S rRNA at the 2'-O position of the ribose in the fully assembled 50S ribosomal subunit.</text>
</comment>
<dbReference type="Proteomes" id="UP000750197">
    <property type="component" value="Unassembled WGS sequence"/>
</dbReference>
<dbReference type="PIRSF" id="PIRSF005461">
    <property type="entry name" value="23S_rRNA_mtase"/>
    <property type="match status" value="1"/>
</dbReference>
<dbReference type="HAMAP" id="MF_01547">
    <property type="entry name" value="RNA_methyltr_E"/>
    <property type="match status" value="1"/>
</dbReference>
<accession>A0A8J7YT44</accession>
<feature type="domain" description="Ribosomal RNA methyltransferase FtsJ" evidence="7">
    <location>
        <begin position="23"/>
        <end position="198"/>
    </location>
</feature>
<comment type="similarity">
    <text evidence="5">Belongs to the class I-like SAM-binding methyltransferase superfamily. RNA methyltransferase RlmE family.</text>
</comment>
<dbReference type="GO" id="GO:0008650">
    <property type="term" value="F:rRNA (uridine-2'-O-)-methyltransferase activity"/>
    <property type="evidence" value="ECO:0007669"/>
    <property type="project" value="UniProtKB-UniRule"/>
</dbReference>
<reference evidence="8" key="1">
    <citation type="submission" date="2021-05" db="EMBL/GenBank/DDBJ databases">
        <title>Genomic insights into ecological role and evolution of a novel Thermoplasmata order Candidatus Sysuiplasmatales.</title>
        <authorList>
            <person name="Yuan Y."/>
        </authorList>
    </citation>
    <scope>NUCLEOTIDE SEQUENCE</scope>
    <source>
        <strain evidence="8">TUT19-bin139</strain>
    </source>
</reference>
<dbReference type="EC" id="2.1.1.166" evidence="5"/>
<evidence type="ECO:0000256" key="2">
    <source>
        <dbReference type="ARBA" id="ARBA00022603"/>
    </source>
</evidence>
<evidence type="ECO:0000313" key="9">
    <source>
        <dbReference type="Proteomes" id="UP000750197"/>
    </source>
</evidence>
<dbReference type="AlphaFoldDB" id="A0A8J7YT44"/>
<dbReference type="Pfam" id="PF01728">
    <property type="entry name" value="FtsJ"/>
    <property type="match status" value="1"/>
</dbReference>
<keyword evidence="4 5" id="KW-0949">S-adenosyl-L-methionine</keyword>
<evidence type="ECO:0000256" key="4">
    <source>
        <dbReference type="ARBA" id="ARBA00022691"/>
    </source>
</evidence>
<feature type="active site" description="Proton acceptor" evidence="5 6">
    <location>
        <position position="155"/>
    </location>
</feature>
<dbReference type="InterPro" id="IPR002877">
    <property type="entry name" value="RNA_MeTrfase_FtsJ_dom"/>
</dbReference>
<feature type="binding site" evidence="5">
    <location>
        <position position="57"/>
    </location>
    <ligand>
        <name>S-adenosyl-L-methionine</name>
        <dbReference type="ChEBI" id="CHEBI:59789"/>
    </ligand>
</feature>
<protein>
    <recommendedName>
        <fullName evidence="5">Ribosomal RNA large subunit methyltransferase E</fullName>
        <ecNumber evidence="5">2.1.1.166</ecNumber>
    </recommendedName>
    <alternativeName>
        <fullName evidence="5">23S rRNA Um2552 methyltransferase</fullName>
    </alternativeName>
    <alternativeName>
        <fullName evidence="5">rRNA (uridine-2'-O-)-methyltransferase</fullName>
    </alternativeName>
</protein>
<comment type="caution">
    <text evidence="8">The sequence shown here is derived from an EMBL/GenBank/DDBJ whole genome shotgun (WGS) entry which is preliminary data.</text>
</comment>
<gene>
    <name evidence="5" type="primary">rlmE</name>
    <name evidence="8" type="ORF">KIY12_02690</name>
</gene>
<dbReference type="SUPFAM" id="SSF53335">
    <property type="entry name" value="S-adenosyl-L-methionine-dependent methyltransferases"/>
    <property type="match status" value="1"/>
</dbReference>
<sequence>MGRRWMKERKRDTYYLRAKREDYRSRAAYKLLQLQDKFHFMFEGMRCVDLGAAPGGWLQVELEIAGQKGRVIGVDVTTIRDLDGAILVKGDVTDSRTIDAIRQELNGNADVVLSDMAPNISGNYDLDHERSADLVLTAFSVAEQLLEQGGHFVAKLFEGRRSREIREAVSGSFRNVSVSKPAASRKQSSETYIIGMDFRG</sequence>
<dbReference type="EMBL" id="JAHEAC010000013">
    <property type="protein sequence ID" value="MBX8643622.1"/>
    <property type="molecule type" value="Genomic_DNA"/>
</dbReference>
<evidence type="ECO:0000256" key="5">
    <source>
        <dbReference type="HAMAP-Rule" id="MF_01547"/>
    </source>
</evidence>
<dbReference type="Gene3D" id="3.40.50.150">
    <property type="entry name" value="Vaccinia Virus protein VP39"/>
    <property type="match status" value="1"/>
</dbReference>
<evidence type="ECO:0000313" key="8">
    <source>
        <dbReference type="EMBL" id="MBX8643622.1"/>
    </source>
</evidence>
<evidence type="ECO:0000256" key="3">
    <source>
        <dbReference type="ARBA" id="ARBA00022679"/>
    </source>
</evidence>
<comment type="subcellular location">
    <subcellularLocation>
        <location evidence="5">Cytoplasm</location>
    </subcellularLocation>
</comment>
<evidence type="ECO:0000256" key="1">
    <source>
        <dbReference type="ARBA" id="ARBA00022552"/>
    </source>
</evidence>
<keyword evidence="1 5" id="KW-0698">rRNA processing</keyword>